<dbReference type="Proteomes" id="UP000070444">
    <property type="component" value="Unassembled WGS sequence"/>
</dbReference>
<dbReference type="Pfam" id="PF01115">
    <property type="entry name" value="F_actin_cap_B"/>
    <property type="match status" value="1"/>
</dbReference>
<dbReference type="STRING" id="796925.A0A137P2M3"/>
<dbReference type="GO" id="GO:1904600">
    <property type="term" value="P:mating projection actin fusion focus assembly"/>
    <property type="evidence" value="ECO:0007669"/>
    <property type="project" value="EnsemblFungi"/>
</dbReference>
<keyword evidence="10" id="KW-1185">Reference proteome</keyword>
<sequence>MADALDCVLDLMRRLPPQKVEDNTSKLTQILPELTDDILESIDQPLIIAKCTKTGKHYLQADFNRVGDSYRSPWSNEYEPSIQDADFPNTKLRQLEVTANQAFDTYRELYYEGGVSSVYFWEVQNGFAGAILIKKVNDSNKNVRGVWDSIHVFQCHEKGPQSHYELTSTVMLYTIKSTSTLGYMNLSGSITRQETFDLPATDPNQHISNLGKMVEEIEMKIRSMLQEVYFQKTKDVVNIIRSTKSKKDEEFKLDFKNSLANSLKQRAMKNNQE</sequence>
<evidence type="ECO:0000256" key="6">
    <source>
        <dbReference type="ARBA" id="ARBA00023203"/>
    </source>
</evidence>
<organism evidence="9 10">
    <name type="scientific">Conidiobolus coronatus (strain ATCC 28846 / CBS 209.66 / NRRL 28638)</name>
    <name type="common">Delacroixia coronata</name>
    <dbReference type="NCBI Taxonomy" id="796925"/>
    <lineage>
        <taxon>Eukaryota</taxon>
        <taxon>Fungi</taxon>
        <taxon>Fungi incertae sedis</taxon>
        <taxon>Zoopagomycota</taxon>
        <taxon>Entomophthoromycotina</taxon>
        <taxon>Entomophthoromycetes</taxon>
        <taxon>Entomophthorales</taxon>
        <taxon>Ancylistaceae</taxon>
        <taxon>Conidiobolus</taxon>
    </lineage>
</organism>
<evidence type="ECO:0000256" key="3">
    <source>
        <dbReference type="ARBA" id="ARBA00021859"/>
    </source>
</evidence>
<gene>
    <name evidence="9" type="ORF">CONCODRAFT_50965</name>
</gene>
<dbReference type="GO" id="GO:0000131">
    <property type="term" value="C:incipient cellular bud site"/>
    <property type="evidence" value="ECO:0007669"/>
    <property type="project" value="EnsemblFungi"/>
</dbReference>
<dbReference type="OMA" id="WSNKYYP"/>
<dbReference type="GO" id="GO:0030447">
    <property type="term" value="P:filamentous growth"/>
    <property type="evidence" value="ECO:0007669"/>
    <property type="project" value="EnsemblFungi"/>
</dbReference>
<dbReference type="InterPro" id="IPR001698">
    <property type="entry name" value="CAPZB"/>
</dbReference>
<dbReference type="AlphaFoldDB" id="A0A137P2M3"/>
<dbReference type="PANTHER" id="PTHR10619:SF0">
    <property type="entry name" value="F-ACTIN-CAPPING PROTEIN SUBUNIT BETA ISOFORMS 1 AND 2"/>
    <property type="match status" value="1"/>
</dbReference>
<dbReference type="GO" id="GO:0051015">
    <property type="term" value="F:actin filament binding"/>
    <property type="evidence" value="ECO:0007669"/>
    <property type="project" value="EnsemblFungi"/>
</dbReference>
<accession>A0A137P2M3</accession>
<comment type="function">
    <text evidence="8">F-actin-capping proteins bind in a Ca(2+)-independent manner to the fast growing ends of actin filaments (barbed end) thereby blocking the exchange of subunits at these ends. Unlike other capping proteins (such as gelsolin and severin), these proteins do not sever actin filaments.</text>
</comment>
<keyword evidence="6 8" id="KW-0009">Actin-binding</keyword>
<evidence type="ECO:0000313" key="10">
    <source>
        <dbReference type="Proteomes" id="UP000070444"/>
    </source>
</evidence>
<dbReference type="Gene3D" id="3.90.1150.210">
    <property type="entry name" value="F-actin capping protein, beta subunit"/>
    <property type="match status" value="1"/>
</dbReference>
<keyword evidence="7 8" id="KW-0206">Cytoskeleton</keyword>
<dbReference type="GO" id="GO:0030479">
    <property type="term" value="C:actin cortical patch"/>
    <property type="evidence" value="ECO:0007669"/>
    <property type="project" value="EnsemblFungi"/>
</dbReference>
<dbReference type="FunFam" id="1.20.58.570:FF:000001">
    <property type="entry name" value="F-actin-capping protein subunit beta"/>
    <property type="match status" value="1"/>
</dbReference>
<dbReference type="GO" id="GO:1903475">
    <property type="term" value="P:mitotic actomyosin contractile ring assembly"/>
    <property type="evidence" value="ECO:0007669"/>
    <property type="project" value="EnsemblFungi"/>
</dbReference>
<comment type="similarity">
    <text evidence="2 8">Belongs to the F-actin-capping protein beta subunit family.</text>
</comment>
<dbReference type="Gene3D" id="1.20.58.570">
    <property type="match status" value="1"/>
</dbReference>
<dbReference type="GO" id="GO:0000142">
    <property type="term" value="C:cellular bud neck contractile ring"/>
    <property type="evidence" value="ECO:0007669"/>
    <property type="project" value="EnsemblFungi"/>
</dbReference>
<dbReference type="GO" id="GO:0044396">
    <property type="term" value="P:actin cortical patch organization"/>
    <property type="evidence" value="ECO:0007669"/>
    <property type="project" value="EnsemblFungi"/>
</dbReference>
<dbReference type="GO" id="GO:0008290">
    <property type="term" value="C:F-actin capping protein complex"/>
    <property type="evidence" value="ECO:0007669"/>
    <property type="project" value="UniProtKB-UniRule"/>
</dbReference>
<dbReference type="GO" id="GO:0005634">
    <property type="term" value="C:nucleus"/>
    <property type="evidence" value="ECO:0007669"/>
    <property type="project" value="EnsemblFungi"/>
</dbReference>
<evidence type="ECO:0000256" key="7">
    <source>
        <dbReference type="ARBA" id="ARBA00023212"/>
    </source>
</evidence>
<dbReference type="GO" id="GO:0031097">
    <property type="term" value="C:medial cortex"/>
    <property type="evidence" value="ECO:0007669"/>
    <property type="project" value="EnsemblFungi"/>
</dbReference>
<dbReference type="EMBL" id="KQ964544">
    <property type="protein sequence ID" value="KXN69208.1"/>
    <property type="molecule type" value="Genomic_DNA"/>
</dbReference>
<dbReference type="InterPro" id="IPR037282">
    <property type="entry name" value="CapZ_alpha/beta"/>
</dbReference>
<name>A0A137P2M3_CONC2</name>
<keyword evidence="4 8" id="KW-0117">Actin capping</keyword>
<dbReference type="GO" id="GO:0099079">
    <property type="term" value="C:actin body"/>
    <property type="evidence" value="ECO:0007669"/>
    <property type="project" value="EnsemblFungi"/>
</dbReference>
<dbReference type="SUPFAM" id="SSF90096">
    <property type="entry name" value="Subunits of heterodimeric actin filament capping protein Capz"/>
    <property type="match status" value="1"/>
</dbReference>
<reference evidence="9 10" key="1">
    <citation type="journal article" date="2015" name="Genome Biol. Evol.">
        <title>Phylogenomic analyses indicate that early fungi evolved digesting cell walls of algal ancestors of land plants.</title>
        <authorList>
            <person name="Chang Y."/>
            <person name="Wang S."/>
            <person name="Sekimoto S."/>
            <person name="Aerts A.L."/>
            <person name="Choi C."/>
            <person name="Clum A."/>
            <person name="LaButti K.M."/>
            <person name="Lindquist E.A."/>
            <person name="Yee Ngan C."/>
            <person name="Ohm R.A."/>
            <person name="Salamov A.A."/>
            <person name="Grigoriev I.V."/>
            <person name="Spatafora J.W."/>
            <person name="Berbee M.L."/>
        </authorList>
    </citation>
    <scope>NUCLEOTIDE SEQUENCE [LARGE SCALE GENOMIC DNA]</scope>
    <source>
        <strain evidence="9 10">NRRL 28638</strain>
    </source>
</reference>
<dbReference type="GO" id="GO:0005934">
    <property type="term" value="C:cellular bud tip"/>
    <property type="evidence" value="ECO:0007669"/>
    <property type="project" value="EnsemblFungi"/>
</dbReference>
<evidence type="ECO:0000256" key="4">
    <source>
        <dbReference type="ARBA" id="ARBA00022467"/>
    </source>
</evidence>
<evidence type="ECO:0000313" key="9">
    <source>
        <dbReference type="EMBL" id="KXN69208.1"/>
    </source>
</evidence>
<dbReference type="InterPro" id="IPR042276">
    <property type="entry name" value="CapZ_alpha/beta_2"/>
</dbReference>
<dbReference type="OrthoDB" id="9979678at2759"/>
<comment type="subunit">
    <text evidence="8">Heterodimer of an alpha and a beta subunit.</text>
</comment>
<dbReference type="PANTHER" id="PTHR10619">
    <property type="entry name" value="F-ACTIN-CAPPING PROTEIN SUBUNIT BETA"/>
    <property type="match status" value="1"/>
</dbReference>
<protein>
    <recommendedName>
        <fullName evidence="3 8">F-actin-capping protein subunit beta</fullName>
    </recommendedName>
</protein>
<evidence type="ECO:0000256" key="5">
    <source>
        <dbReference type="ARBA" id="ARBA00022490"/>
    </source>
</evidence>
<dbReference type="GO" id="GO:0043332">
    <property type="term" value="C:mating projection tip"/>
    <property type="evidence" value="ECO:0007669"/>
    <property type="project" value="EnsemblFungi"/>
</dbReference>
<dbReference type="GO" id="GO:1902404">
    <property type="term" value="P:mitotic actomyosin contractile ring contraction"/>
    <property type="evidence" value="ECO:0007669"/>
    <property type="project" value="EnsemblFungi"/>
</dbReference>
<comment type="subcellular location">
    <subcellularLocation>
        <location evidence="1 8">Cytoplasm</location>
        <location evidence="1 8">Cytoskeleton</location>
    </subcellularLocation>
</comment>
<dbReference type="InterPro" id="IPR043175">
    <property type="entry name" value="CAPZB_N"/>
</dbReference>
<dbReference type="GO" id="GO:0051016">
    <property type="term" value="P:barbed-end actin filament capping"/>
    <property type="evidence" value="ECO:0007669"/>
    <property type="project" value="UniProtKB-UniRule"/>
</dbReference>
<keyword evidence="5 8" id="KW-0963">Cytoplasm</keyword>
<proteinExistence type="inferred from homology"/>
<dbReference type="PRINTS" id="PR00192">
    <property type="entry name" value="FACTINCAPB"/>
</dbReference>
<evidence type="ECO:0000256" key="2">
    <source>
        <dbReference type="ARBA" id="ARBA00006039"/>
    </source>
</evidence>
<evidence type="ECO:0000256" key="8">
    <source>
        <dbReference type="RuleBase" id="RU365078"/>
    </source>
</evidence>
<evidence type="ECO:0000256" key="1">
    <source>
        <dbReference type="ARBA" id="ARBA00004245"/>
    </source>
</evidence>